<evidence type="ECO:0000256" key="7">
    <source>
        <dbReference type="ARBA" id="ARBA00022918"/>
    </source>
</evidence>
<dbReference type="Pfam" id="PF17921">
    <property type="entry name" value="Integrase_H2C2"/>
    <property type="match status" value="1"/>
</dbReference>
<dbReference type="GO" id="GO:0003676">
    <property type="term" value="F:nucleic acid binding"/>
    <property type="evidence" value="ECO:0007669"/>
    <property type="project" value="InterPro"/>
</dbReference>
<evidence type="ECO:0000256" key="5">
    <source>
        <dbReference type="ARBA" id="ARBA00022759"/>
    </source>
</evidence>
<dbReference type="Gene3D" id="3.30.70.270">
    <property type="match status" value="1"/>
</dbReference>
<organism evidence="11 12">
    <name type="scientific">Mytilus edulis</name>
    <name type="common">Blue mussel</name>
    <dbReference type="NCBI Taxonomy" id="6550"/>
    <lineage>
        <taxon>Eukaryota</taxon>
        <taxon>Metazoa</taxon>
        <taxon>Spiralia</taxon>
        <taxon>Lophotrochozoa</taxon>
        <taxon>Mollusca</taxon>
        <taxon>Bivalvia</taxon>
        <taxon>Autobranchia</taxon>
        <taxon>Pteriomorphia</taxon>
        <taxon>Mytilida</taxon>
        <taxon>Mytiloidea</taxon>
        <taxon>Mytilidae</taxon>
        <taxon>Mytilinae</taxon>
        <taxon>Mytilus</taxon>
    </lineage>
</organism>
<dbReference type="Gene3D" id="3.30.420.10">
    <property type="entry name" value="Ribonuclease H-like superfamily/Ribonuclease H"/>
    <property type="match status" value="1"/>
</dbReference>
<feature type="region of interest" description="Disordered" evidence="8">
    <location>
        <begin position="1092"/>
        <end position="1150"/>
    </location>
</feature>
<feature type="region of interest" description="Disordered" evidence="8">
    <location>
        <begin position="2008"/>
        <end position="2062"/>
    </location>
</feature>
<feature type="compositionally biased region" description="Basic and acidic residues" evidence="8">
    <location>
        <begin position="219"/>
        <end position="236"/>
    </location>
</feature>
<dbReference type="FunFam" id="1.10.340.70:FF:000001">
    <property type="entry name" value="Retrovirus-related Pol polyprotein from transposon gypsy-like Protein"/>
    <property type="match status" value="1"/>
</dbReference>
<feature type="compositionally biased region" description="Basic and acidic residues" evidence="8">
    <location>
        <begin position="2023"/>
        <end position="2041"/>
    </location>
</feature>
<keyword evidence="9" id="KW-0472">Membrane</keyword>
<dbReference type="InterPro" id="IPR043128">
    <property type="entry name" value="Rev_trsase/Diguanyl_cyclase"/>
</dbReference>
<keyword evidence="5" id="KW-0255">Endonuclease</keyword>
<evidence type="ECO:0000256" key="9">
    <source>
        <dbReference type="SAM" id="Phobius"/>
    </source>
</evidence>
<feature type="transmembrane region" description="Helical" evidence="9">
    <location>
        <begin position="1753"/>
        <end position="1773"/>
    </location>
</feature>
<dbReference type="Gene3D" id="2.60.120.260">
    <property type="entry name" value="Galactose-binding domain-like"/>
    <property type="match status" value="1"/>
</dbReference>
<name>A0A8S3UQ65_MYTED</name>
<dbReference type="GO" id="GO:0004519">
    <property type="term" value="F:endonuclease activity"/>
    <property type="evidence" value="ECO:0007669"/>
    <property type="project" value="UniProtKB-KW"/>
</dbReference>
<evidence type="ECO:0000256" key="6">
    <source>
        <dbReference type="ARBA" id="ARBA00022801"/>
    </source>
</evidence>
<dbReference type="CDD" id="cd09274">
    <property type="entry name" value="RNase_HI_RT_Ty3"/>
    <property type="match status" value="1"/>
</dbReference>
<dbReference type="InterPro" id="IPR043502">
    <property type="entry name" value="DNA/RNA_pol_sf"/>
</dbReference>
<dbReference type="FunFam" id="3.30.420.10:FF:000032">
    <property type="entry name" value="Retrovirus-related Pol polyprotein from transposon 297-like Protein"/>
    <property type="match status" value="1"/>
</dbReference>
<feature type="compositionally biased region" description="Basic and acidic residues" evidence="8">
    <location>
        <begin position="1110"/>
        <end position="1119"/>
    </location>
</feature>
<comment type="caution">
    <text evidence="11">The sequence shown here is derived from an EMBL/GenBank/DDBJ whole genome shotgun (WGS) entry which is preliminary data.</text>
</comment>
<keyword evidence="7" id="KW-0695">RNA-directed DNA polymerase</keyword>
<dbReference type="InterPro" id="IPR013783">
    <property type="entry name" value="Ig-like_fold"/>
</dbReference>
<sequence length="2967" mass="334678">MQIEVCGKHVTSLVDTGAQMSCCSVQLLQFLGISKDKIEISKIKSAMGVGGEVHSVLGLVSLPLILGNVAMRYNFHVFDKLHQQMILGFDFLHDVKAHIICDSETIFIPDSCSNTLNALELNSGLARTVSGTFIPPFHQANIPISVSSIKNQIALLEPLPSLPKMSLAGAKCCVSLDDSNQSCLRIMNPTKDKIFLPANYVVAAVTPVNSEDIISMSEDNDKVQNSDNSKSKVHTEKDQNILQFDLSNSDLTDEQKDLLTVFLHKNRKVFAENLSELGRTHMYEHVIETDDAPPVRKRFYRQTPHVFDEMNRQIEQMLKYDIIEESNSEWQSPVVMCKKKSGEMRFCVDYRLLNKVTRPKFFPLPRLEDVFDALGKAQASIFSTLDLLSGYWQCGLDPKTAHKAAFVTPSGVYQWKRKFIEGYSHIATPLNHLLKNDVPFEWSEKCQKAFDLLKKALCSAPILAYPNMSKPFILTTDASGTAIGYILGQLDSKGQEKVIAYGGRSLTQGERAWGVSELECLAVLEGIKSYHVYLANSHFKVYTDHQALKWLTNIKQSTGRLARWSVLLQGYSFDICFRPGKKNGNADCLSRREYSDFQSSSEPEDVIPSVNLTSISSQESSEPLQVNFVYTPTNSPIPSVMALDAEDSDNPVIETDPEPTQIQETHTEVMPEKHRSFAKECFDFKHIYAYLENGTLPDESKLSKKICLEASQYALLDGILYHFYQPRTRGRKKDLFVKQLACPRQFRNDLLKSYHEIGHFGFDRTYLAIKNKYFFPGMYQAVADYIRGCDACQRAKPHVHAKRVPLTPMPITDTFARWHIDLIGPFKETKLGYRHILIVVCAFSKWTEAFPVRSETAAEIADVLHKEVFSRYGSPTSLVSDRGQGFMSKLVAAVTQIYNVKHYFTSSYHPQTNSVAERTNKTVIQCLRTIVDENQSNWAELLPGILMAFRMSPSASSEFSPYHLLFGKEMNLPVDTTLLPKTDINKNLKVHIENIMDCLKIAKRCATDNLKYAQEKQKKHYDKNTALPKFEIQDLVLIYNPKVPVGLASKLHRKQDGPFYIVAKGLNHTYKLRRCENNKMLKSMINANRLKIYTPPDHRPDQNAPPPDVPRPDPRREEQPNFQNPVPPLNPNNDEIIPNQDADISDTDEPIDDGSKQFYDIEKLVQRTLSFATVLVWMLLLNVLAVNAEKEKLVQRTNYGVTFVKEADIVFGSEHWFHTFEISIPHKIHKFSYPSCDIIHQNCFILNQVISHLSALKTDVASNVNSTVEIIHKLIPKADFKINTASTQSRSKRGLFNFVGSISRSLFGTATVKDVQKLARHVNILINRNNKFAKAMTEHDQLLSSFMSKTDERFQNIVLGVQQNHDIMVNLTSETSKFVAHFEEVSVKLSNLLIDQMNLSSSVNKYLEELKIGIHEMVKGNLSPFLISPNILKNTLKHVQLILNEKFKGFYLLNTDPAYYYSSSQLLYARNHSTLYVTLKFPISTFSSPLALYRVNSFPVPINSSSNHGTKIMDLPEYFVVTSNNQYYNHISYSRVSSCTGKTTLYCSYSLPLVSTVSTTCISSLYFNSKQDVHEHCDFRFLMNVIKPTVEEIYDNTLLVYKMNTLAFECPNKHKIVKGCNFCFIQIPCMCSLSTDSLYIPKKIEKCTNYKDTVTVLHPINLALIQHFFDSDTYSSILGDTTFTKQINIQIPSINIFNHSFSNIIAQDHNLHLSLKRIAQATLKQKTVFKSLSEPLINGDISMDDSWLDLNTILIISSLCVSGLLVIACIVLFNKIRILTATLLLLQKIPRSQSLSIPSPLPSFIYKHLATTTESSHVQSIFNTQCNPWPFVALSFTMTLALVIVSIYFFKKFNNRNHTKVVLEITNGLSCITIPIVTLSLCPSDWDITAPNCIQNMRISGTFCTRLHADFDNFSIVNINTKHEVPIPEDISVHSQRGKDSQSKILENLTKTTIEQKSVNVLVSDSEYDSHGKSSKGDQQTLQGDYLSLCHDDNVFSGDSVIMIVESEDQSVAESEDQMEVTVIERKAESSKGVEREEKSDSGSSITSSSKQDLGKYATAEMSHSQGAKLRGHVFPKSIDPSEVDLFPDDEVNLTPFGKATQGPKFGIKGKPENAIYPPISNTYNEDICTKSWTDLSSMPAWWMFEFSTGMAYVTDIIIYYRENYGIRMSGFQLYVTNTSTIPPADDYLCYEDHYSSRPPFPNTTQKIPCNRLGQYVIYYDSKGSDEGTHVDEAIVELCYVAINGCPKTFWGNTCEMTCPKSCIEQHCFPENGSCILGGCSDEHCLNRNCDRDSAICYDGCKENRTGPFCNKYNIAFNSSILLHSNVNKQTSLVSDGNMTSCVTTQGSDIWVQVDIKEISIVTDIYLKIRVHTINTGNHTFYASNTSGLSEHSTVLYSDQSIPSAIKVTTHFRYLIYVPLINDKSSLEICEIGIVGCPPAYYSPLCTKMCPVNCKGPCDLVTGTCKYGCSSGWIGDTCNIAYQLYLKQSLPPPNTDIPRRCLFQNVQKAVFLCVSKHELYLPPVITKIDIRLTDSFFSDDEYSIADDFCKPMILDFSPKKGIIAGGTTVSVRGVDIGFEGQNRYNISFCDNEICIECSAYQNTFNSAFISFKTGKSGKPRNITLLHMVIDDLTVITHTDMFLYLPDPKFDVSNESKKTLQSGGPFSILGEGFGIVGNVTVRGMGEICYIKTDTNAVCEIPSRKQNESYNQTLFVHFDGAIFHITIEYVEDPTFEHFKTVLEYDKESTIQIKGQHILTVARREDYSVHIGLDGKCIIINIAMTFITCLPPKSVPRTYNTDENTVGVTVEVMKIMAYIGDLQYTEYYNNFSLIIGLTTGLVACVIIGIFAILIFRRYKRRAVTKCKMEMSKDLVEKIANLGNSDKLDHTEEHEMIYYEINPDDELQSNTSKSIQQDVNEGYADLAHRSSRDPYNQLQQESADNRVRDMIHVDTHIEDLSNSGYISVIPN</sequence>
<evidence type="ECO:0000256" key="2">
    <source>
        <dbReference type="ARBA" id="ARBA00022679"/>
    </source>
</evidence>
<dbReference type="GO" id="GO:0015074">
    <property type="term" value="P:DNA integration"/>
    <property type="evidence" value="ECO:0007669"/>
    <property type="project" value="InterPro"/>
</dbReference>
<dbReference type="EMBL" id="CAJPWZ010002786">
    <property type="protein sequence ID" value="CAG2245806.1"/>
    <property type="molecule type" value="Genomic_DNA"/>
</dbReference>
<dbReference type="PROSITE" id="PS50994">
    <property type="entry name" value="INTEGRASE"/>
    <property type="match status" value="1"/>
</dbReference>
<dbReference type="Gene3D" id="2.60.40.10">
    <property type="entry name" value="Immunoglobulins"/>
    <property type="match status" value="1"/>
</dbReference>
<dbReference type="FunFam" id="3.30.70.270:FF:000020">
    <property type="entry name" value="Transposon Tf2-6 polyprotein-like Protein"/>
    <property type="match status" value="1"/>
</dbReference>
<keyword evidence="6" id="KW-0378">Hydrolase</keyword>
<protein>
    <recommendedName>
        <fullName evidence="1">RNA-directed DNA polymerase</fullName>
        <ecNumber evidence="1">2.7.7.49</ecNumber>
    </recommendedName>
</protein>
<evidence type="ECO:0000256" key="3">
    <source>
        <dbReference type="ARBA" id="ARBA00022695"/>
    </source>
</evidence>
<feature type="transmembrane region" description="Helical" evidence="9">
    <location>
        <begin position="2828"/>
        <end position="2852"/>
    </location>
</feature>
<dbReference type="Pfam" id="PF00665">
    <property type="entry name" value="rve"/>
    <property type="match status" value="1"/>
</dbReference>
<dbReference type="InterPro" id="IPR012337">
    <property type="entry name" value="RNaseH-like_sf"/>
</dbReference>
<dbReference type="InterPro" id="IPR014756">
    <property type="entry name" value="Ig_E-set"/>
</dbReference>
<dbReference type="Pfam" id="PF13975">
    <property type="entry name" value="gag-asp_proteas"/>
    <property type="match status" value="1"/>
</dbReference>
<gene>
    <name evidence="11" type="ORF">MEDL_57775</name>
</gene>
<dbReference type="GO" id="GO:0003964">
    <property type="term" value="F:RNA-directed DNA polymerase activity"/>
    <property type="evidence" value="ECO:0007669"/>
    <property type="project" value="UniProtKB-KW"/>
</dbReference>
<proteinExistence type="predicted"/>
<dbReference type="SUPFAM" id="SSF50630">
    <property type="entry name" value="Acid proteases"/>
    <property type="match status" value="1"/>
</dbReference>
<dbReference type="PANTHER" id="PTHR37984:SF5">
    <property type="entry name" value="PROTEIN NYNRIN-LIKE"/>
    <property type="match status" value="1"/>
</dbReference>
<dbReference type="SUPFAM" id="SSF53098">
    <property type="entry name" value="Ribonuclease H-like"/>
    <property type="match status" value="1"/>
</dbReference>
<dbReference type="InterPro" id="IPR001584">
    <property type="entry name" value="Integrase_cat-core"/>
</dbReference>
<accession>A0A8S3UQ65</accession>
<dbReference type="Pfam" id="PF17917">
    <property type="entry name" value="RT_RNaseH"/>
    <property type="match status" value="1"/>
</dbReference>
<keyword evidence="12" id="KW-1185">Reference proteome</keyword>
<evidence type="ECO:0000313" key="12">
    <source>
        <dbReference type="Proteomes" id="UP000683360"/>
    </source>
</evidence>
<feature type="region of interest" description="Disordered" evidence="8">
    <location>
        <begin position="216"/>
        <end position="236"/>
    </location>
</feature>
<dbReference type="Gene3D" id="3.10.10.10">
    <property type="entry name" value="HIV Type 1 Reverse Transcriptase, subunit A, domain 1"/>
    <property type="match status" value="1"/>
</dbReference>
<dbReference type="InterPro" id="IPR050951">
    <property type="entry name" value="Retrovirus_Pol_polyprotein"/>
</dbReference>
<keyword evidence="9" id="KW-1133">Transmembrane helix</keyword>
<feature type="domain" description="Integrase catalytic" evidence="10">
    <location>
        <begin position="806"/>
        <end position="969"/>
    </location>
</feature>
<feature type="compositionally biased region" description="Acidic residues" evidence="8">
    <location>
        <begin position="2008"/>
        <end position="2019"/>
    </location>
</feature>
<dbReference type="SUPFAM" id="SSF81296">
    <property type="entry name" value="E set domains"/>
    <property type="match status" value="1"/>
</dbReference>
<dbReference type="Gene3D" id="2.40.70.10">
    <property type="entry name" value="Acid Proteases"/>
    <property type="match status" value="1"/>
</dbReference>
<dbReference type="InterPro" id="IPR041373">
    <property type="entry name" value="RT_RNaseH"/>
</dbReference>
<keyword evidence="4" id="KW-0540">Nuclease</keyword>
<dbReference type="InterPro" id="IPR021109">
    <property type="entry name" value="Peptidase_aspartic_dom_sf"/>
</dbReference>
<dbReference type="SUPFAM" id="SSF56672">
    <property type="entry name" value="DNA/RNA polymerases"/>
    <property type="match status" value="1"/>
</dbReference>
<dbReference type="EC" id="2.7.7.49" evidence="1"/>
<dbReference type="CDD" id="cd00102">
    <property type="entry name" value="IPT"/>
    <property type="match status" value="1"/>
</dbReference>
<evidence type="ECO:0000256" key="8">
    <source>
        <dbReference type="SAM" id="MobiDB-lite"/>
    </source>
</evidence>
<keyword evidence="3" id="KW-0548">Nucleotidyltransferase</keyword>
<dbReference type="Proteomes" id="UP000683360">
    <property type="component" value="Unassembled WGS sequence"/>
</dbReference>
<evidence type="ECO:0000259" key="10">
    <source>
        <dbReference type="PROSITE" id="PS50994"/>
    </source>
</evidence>
<evidence type="ECO:0000256" key="1">
    <source>
        <dbReference type="ARBA" id="ARBA00012493"/>
    </source>
</evidence>
<reference evidence="11" key="1">
    <citation type="submission" date="2021-03" db="EMBL/GenBank/DDBJ databases">
        <authorList>
            <person name="Bekaert M."/>
        </authorList>
    </citation>
    <scope>NUCLEOTIDE SEQUENCE</scope>
</reference>
<keyword evidence="9" id="KW-0812">Transmembrane</keyword>
<dbReference type="PANTHER" id="PTHR37984">
    <property type="entry name" value="PROTEIN CBG26694"/>
    <property type="match status" value="1"/>
</dbReference>
<dbReference type="InterPro" id="IPR041588">
    <property type="entry name" value="Integrase_H2C2"/>
</dbReference>
<evidence type="ECO:0000256" key="4">
    <source>
        <dbReference type="ARBA" id="ARBA00022722"/>
    </source>
</evidence>
<dbReference type="OrthoDB" id="7493609at2759"/>
<keyword evidence="2" id="KW-0808">Transferase</keyword>
<dbReference type="CDD" id="cd00303">
    <property type="entry name" value="retropepsin_like"/>
    <property type="match status" value="1"/>
</dbReference>
<dbReference type="Gene3D" id="1.10.340.70">
    <property type="match status" value="1"/>
</dbReference>
<dbReference type="CDD" id="cd01647">
    <property type="entry name" value="RT_LTR"/>
    <property type="match status" value="1"/>
</dbReference>
<evidence type="ECO:0000313" key="11">
    <source>
        <dbReference type="EMBL" id="CAG2245806.1"/>
    </source>
</evidence>
<dbReference type="InterPro" id="IPR036397">
    <property type="entry name" value="RNaseH_sf"/>
</dbReference>
<feature type="transmembrane region" description="Helical" evidence="9">
    <location>
        <begin position="1829"/>
        <end position="1849"/>
    </location>
</feature>
<dbReference type="GO" id="GO:0016787">
    <property type="term" value="F:hydrolase activity"/>
    <property type="evidence" value="ECO:0007669"/>
    <property type="project" value="UniProtKB-KW"/>
</dbReference>